<evidence type="ECO:0000259" key="2">
    <source>
        <dbReference type="Pfam" id="PF15353"/>
    </source>
</evidence>
<dbReference type="Proteomes" id="UP000887566">
    <property type="component" value="Unplaced"/>
</dbReference>
<dbReference type="InterPro" id="IPR026066">
    <property type="entry name" value="Headcase"/>
</dbReference>
<evidence type="ECO:0000313" key="5">
    <source>
        <dbReference type="WBParaSite" id="PSAMB.scaffold776size41489.g8676.t1"/>
    </source>
</evidence>
<dbReference type="PANTHER" id="PTHR13425:SF3">
    <property type="entry name" value="HEADCASE PROTEIN HOMOLOG"/>
    <property type="match status" value="1"/>
</dbReference>
<proteinExistence type="predicted"/>
<dbReference type="InterPro" id="IPR054537">
    <property type="entry name" value="HECA_N"/>
</dbReference>
<feature type="compositionally biased region" description="Basic residues" evidence="1">
    <location>
        <begin position="135"/>
        <end position="145"/>
    </location>
</feature>
<feature type="region of interest" description="Disordered" evidence="1">
    <location>
        <begin position="123"/>
        <end position="176"/>
    </location>
</feature>
<feature type="compositionally biased region" description="Basic and acidic residues" evidence="1">
    <location>
        <begin position="123"/>
        <end position="132"/>
    </location>
</feature>
<keyword evidence="4" id="KW-1185">Reference proteome</keyword>
<dbReference type="AlphaFoldDB" id="A0A914XDP3"/>
<organism evidence="4 5">
    <name type="scientific">Plectus sambesii</name>
    <dbReference type="NCBI Taxonomy" id="2011161"/>
    <lineage>
        <taxon>Eukaryota</taxon>
        <taxon>Metazoa</taxon>
        <taxon>Ecdysozoa</taxon>
        <taxon>Nematoda</taxon>
        <taxon>Chromadorea</taxon>
        <taxon>Plectida</taxon>
        <taxon>Plectina</taxon>
        <taxon>Plectoidea</taxon>
        <taxon>Plectidae</taxon>
        <taxon>Plectus</taxon>
    </lineage>
</organism>
<dbReference type="WBParaSite" id="PSAMB.scaffold776size41489.g8676.t1">
    <property type="protein sequence ID" value="PSAMB.scaffold776size41489.g8676.t1"/>
    <property type="gene ID" value="PSAMB.scaffold776size41489.g8676"/>
</dbReference>
<sequence length="508" mass="56386">MEPPGGGRQKEDESETTREDCRCCCPRGCVVGELIDVEDPEDAVPLQCSNNDCTVSHWMHRVCFEGFEHHVLAALRQSSRTRGWTDKQRIQNLWTKRGYDICYRACACLCGHGYLKKDTTYVPPKADDEGNLARRQQRRQRRHQNSKQLPVIGQGRTVSHNEYSAGPQLSPPGSYALAARGRSRTLSVGSVAGLKSKLDTMKIGANAEDGSHTPPQRPNPHPRKGSSLSTGDANGFFGDTQVQSTGSIFKRRTDMSAFLNVLPRWKVNGFFIKLEDDCPQGNDDTRIFLLTNLGGKSSRQVTCLLCNDHMAVYDRYPLLDGTFFLSPVNHDQLGTKVRFEGREAYLHALCMKCLENCSRRLACNRCGSVDWFPGGQLTLGGLYTYDVLSTTPCCPPECRECRSPMLMCDPMRPGLQQGHFSVFSEASVCSACGAKGPHYVRRMDTFHLLSQQQHQPERADSFELGEQAKSRELQTALGAGLLEAMDLDDVARNFSFANAASTLVAAQN</sequence>
<dbReference type="InterPro" id="IPR031947">
    <property type="entry name" value="Headcase_mid"/>
</dbReference>
<protein>
    <submittedName>
        <fullName evidence="5">Headcase middle domain-containing protein</fullName>
    </submittedName>
</protein>
<dbReference type="Pfam" id="PF16002">
    <property type="entry name" value="Headcase"/>
    <property type="match status" value="1"/>
</dbReference>
<dbReference type="Pfam" id="PF15353">
    <property type="entry name" value="HECA_N"/>
    <property type="match status" value="1"/>
</dbReference>
<feature type="domain" description="Headcase middle" evidence="3">
    <location>
        <begin position="243"/>
        <end position="441"/>
    </location>
</feature>
<evidence type="ECO:0000259" key="3">
    <source>
        <dbReference type="Pfam" id="PF16002"/>
    </source>
</evidence>
<feature type="domain" description="Headcase N-terminal" evidence="2">
    <location>
        <begin position="22"/>
        <end position="120"/>
    </location>
</feature>
<reference evidence="5" key="1">
    <citation type="submission" date="2022-11" db="UniProtKB">
        <authorList>
            <consortium name="WormBaseParasite"/>
        </authorList>
    </citation>
    <scope>IDENTIFICATION</scope>
</reference>
<name>A0A914XDP3_9BILA</name>
<evidence type="ECO:0000313" key="4">
    <source>
        <dbReference type="Proteomes" id="UP000887566"/>
    </source>
</evidence>
<accession>A0A914XDP3</accession>
<dbReference type="PANTHER" id="PTHR13425">
    <property type="entry name" value="HEADCASE PROTEIN"/>
    <property type="match status" value="1"/>
</dbReference>
<feature type="region of interest" description="Disordered" evidence="1">
    <location>
        <begin position="205"/>
        <end position="236"/>
    </location>
</feature>
<evidence type="ECO:0000256" key="1">
    <source>
        <dbReference type="SAM" id="MobiDB-lite"/>
    </source>
</evidence>